<feature type="transmembrane region" description="Helical" evidence="10">
    <location>
        <begin position="12"/>
        <end position="34"/>
    </location>
</feature>
<evidence type="ECO:0000313" key="11">
    <source>
        <dbReference type="EMBL" id="TCS84140.1"/>
    </source>
</evidence>
<gene>
    <name evidence="11" type="ORF">EDD72_102184</name>
</gene>
<evidence type="ECO:0000256" key="2">
    <source>
        <dbReference type="ARBA" id="ARBA00004141"/>
    </source>
</evidence>
<feature type="transmembrane region" description="Helical" evidence="10">
    <location>
        <begin position="114"/>
        <end position="132"/>
    </location>
</feature>
<dbReference type="InterPro" id="IPR006371">
    <property type="entry name" value="Polyprenyltransferase_UbiA-li"/>
</dbReference>
<dbReference type="GO" id="GO:0006744">
    <property type="term" value="P:ubiquinone biosynthetic process"/>
    <property type="evidence" value="ECO:0007669"/>
    <property type="project" value="TreeGrafter"/>
</dbReference>
<evidence type="ECO:0000256" key="5">
    <source>
        <dbReference type="ARBA" id="ARBA00022679"/>
    </source>
</evidence>
<sequence>MGLNKLKTILEMIKFEHTIFALPFAYVGMILGSMEQFGHFPTWGQFFWITLAMVGARSAAMALNRLIDRTIDKLNPRTANRAIPAGKVGISEVFVFIIGSFLLLFIAAWNLSDLAFKLLPVAVFVLVLYSYTKRFTWTCHFVLGIAIGLAPLGAWVAVTNAITYPAIILFISVALWTAGFDIIYATQDMEFDQKHGLFSIPSRFGLKTSLILARVIHGITILGLLYLFFITHLGWWYLAGVVIANFILHYEHSIISPKDMSRLDTAFFTMNGVLSVVIFIFTFTDLVM</sequence>
<dbReference type="InterPro" id="IPR039653">
    <property type="entry name" value="Prenyltransferase"/>
</dbReference>
<dbReference type="Pfam" id="PF01040">
    <property type="entry name" value="UbiA"/>
    <property type="match status" value="1"/>
</dbReference>
<comment type="cofactor">
    <cofactor evidence="1">
        <name>Mg(2+)</name>
        <dbReference type="ChEBI" id="CHEBI:18420"/>
    </cofactor>
</comment>
<feature type="transmembrane region" description="Helical" evidence="10">
    <location>
        <begin position="88"/>
        <end position="108"/>
    </location>
</feature>
<evidence type="ECO:0000256" key="7">
    <source>
        <dbReference type="ARBA" id="ARBA00022989"/>
    </source>
</evidence>
<dbReference type="AlphaFoldDB" id="A0A4R3KKW5"/>
<reference evidence="11 12" key="1">
    <citation type="submission" date="2019-03" db="EMBL/GenBank/DDBJ databases">
        <title>Genomic Encyclopedia of Type Strains, Phase IV (KMG-IV): sequencing the most valuable type-strain genomes for metagenomic binning, comparative biology and taxonomic classification.</title>
        <authorList>
            <person name="Goeker M."/>
        </authorList>
    </citation>
    <scope>NUCLEOTIDE SEQUENCE [LARGE SCALE GENOMIC DNA]</scope>
    <source>
        <strain evidence="11 12">DSM 23802</strain>
    </source>
</reference>
<dbReference type="RefSeq" id="WP_132767000.1">
    <property type="nucleotide sequence ID" value="NZ_SMAB01000002.1"/>
</dbReference>
<dbReference type="InterPro" id="IPR044878">
    <property type="entry name" value="UbiA_sf"/>
</dbReference>
<feature type="transmembrane region" description="Helical" evidence="10">
    <location>
        <begin position="263"/>
        <end position="283"/>
    </location>
</feature>
<feature type="transmembrane region" description="Helical" evidence="10">
    <location>
        <begin position="46"/>
        <end position="67"/>
    </location>
</feature>
<keyword evidence="5 11" id="KW-0808">Transferase</keyword>
<keyword evidence="8 10" id="KW-0472">Membrane</keyword>
<name>A0A4R3KKW5_9BACI</name>
<feature type="transmembrane region" description="Helical" evidence="10">
    <location>
        <begin position="139"/>
        <end position="158"/>
    </location>
</feature>
<organism evidence="11 12">
    <name type="scientific">Tepidibacillus fermentans</name>
    <dbReference type="NCBI Taxonomy" id="1281767"/>
    <lineage>
        <taxon>Bacteria</taxon>
        <taxon>Bacillati</taxon>
        <taxon>Bacillota</taxon>
        <taxon>Bacilli</taxon>
        <taxon>Bacillales</taxon>
        <taxon>Bacillaceae</taxon>
        <taxon>Tepidibacillus</taxon>
    </lineage>
</organism>
<protein>
    <recommendedName>
        <fullName evidence="9">4-hydroxybenzoate polyprenyltransferase</fullName>
        <ecNumber evidence="9">2.5.1.39</ecNumber>
    </recommendedName>
</protein>
<evidence type="ECO:0000256" key="1">
    <source>
        <dbReference type="ARBA" id="ARBA00001946"/>
    </source>
</evidence>
<accession>A0A4R3KKW5</accession>
<dbReference type="GO" id="GO:0005886">
    <property type="term" value="C:plasma membrane"/>
    <property type="evidence" value="ECO:0007669"/>
    <property type="project" value="TreeGrafter"/>
</dbReference>
<dbReference type="PANTHER" id="PTHR11048">
    <property type="entry name" value="PRENYLTRANSFERASES"/>
    <property type="match status" value="1"/>
</dbReference>
<comment type="caution">
    <text evidence="11">The sequence shown here is derived from an EMBL/GenBank/DDBJ whole genome shotgun (WGS) entry which is preliminary data.</text>
</comment>
<keyword evidence="4" id="KW-0997">Cell inner membrane</keyword>
<dbReference type="InterPro" id="IPR000537">
    <property type="entry name" value="UbiA_prenyltransferase"/>
</dbReference>
<dbReference type="NCBIfam" id="TIGR01475">
    <property type="entry name" value="ubiA_other"/>
    <property type="match status" value="1"/>
</dbReference>
<evidence type="ECO:0000256" key="8">
    <source>
        <dbReference type="ARBA" id="ARBA00023136"/>
    </source>
</evidence>
<dbReference type="FunFam" id="1.20.120.1780:FF:000001">
    <property type="entry name" value="4-hydroxybenzoate octaprenyltransferase"/>
    <property type="match status" value="1"/>
</dbReference>
<keyword evidence="12" id="KW-1185">Reference proteome</keyword>
<evidence type="ECO:0000256" key="10">
    <source>
        <dbReference type="SAM" id="Phobius"/>
    </source>
</evidence>
<feature type="transmembrane region" description="Helical" evidence="10">
    <location>
        <begin position="204"/>
        <end position="229"/>
    </location>
</feature>
<comment type="subcellular location">
    <subcellularLocation>
        <location evidence="2">Membrane</location>
        <topology evidence="2">Multi-pass membrane protein</topology>
    </subcellularLocation>
</comment>
<dbReference type="EC" id="2.5.1.39" evidence="9"/>
<dbReference type="OrthoDB" id="9782418at2"/>
<evidence type="ECO:0000313" key="12">
    <source>
        <dbReference type="Proteomes" id="UP000295788"/>
    </source>
</evidence>
<evidence type="ECO:0000256" key="4">
    <source>
        <dbReference type="ARBA" id="ARBA00022519"/>
    </source>
</evidence>
<comment type="similarity">
    <text evidence="3">Belongs to the UbiA prenyltransferase family.</text>
</comment>
<keyword evidence="6 10" id="KW-0812">Transmembrane</keyword>
<dbReference type="CDD" id="cd13959">
    <property type="entry name" value="PT_UbiA_COQ2"/>
    <property type="match status" value="1"/>
</dbReference>
<keyword evidence="4" id="KW-1003">Cell membrane</keyword>
<evidence type="ECO:0000256" key="6">
    <source>
        <dbReference type="ARBA" id="ARBA00022692"/>
    </source>
</evidence>
<dbReference type="Proteomes" id="UP000295788">
    <property type="component" value="Unassembled WGS sequence"/>
</dbReference>
<evidence type="ECO:0000256" key="9">
    <source>
        <dbReference type="ARBA" id="ARBA00034524"/>
    </source>
</evidence>
<feature type="transmembrane region" description="Helical" evidence="10">
    <location>
        <begin position="235"/>
        <end position="251"/>
    </location>
</feature>
<proteinExistence type="inferred from homology"/>
<dbReference type="GO" id="GO:0008412">
    <property type="term" value="F:4-hydroxybenzoate polyprenyltransferase activity"/>
    <property type="evidence" value="ECO:0007669"/>
    <property type="project" value="UniProtKB-EC"/>
</dbReference>
<evidence type="ECO:0000256" key="3">
    <source>
        <dbReference type="ARBA" id="ARBA00005985"/>
    </source>
</evidence>
<dbReference type="Gene3D" id="1.20.120.1780">
    <property type="entry name" value="UbiA prenyltransferase"/>
    <property type="match status" value="1"/>
</dbReference>
<dbReference type="PANTHER" id="PTHR11048:SF28">
    <property type="entry name" value="4-HYDROXYBENZOATE POLYPRENYLTRANSFERASE, MITOCHONDRIAL"/>
    <property type="match status" value="1"/>
</dbReference>
<feature type="transmembrane region" description="Helical" evidence="10">
    <location>
        <begin position="164"/>
        <end position="184"/>
    </location>
</feature>
<dbReference type="FunFam" id="1.10.357.140:FF:000008">
    <property type="entry name" value="4-hydroxybenzoate octaprenyltransferase"/>
    <property type="match status" value="1"/>
</dbReference>
<dbReference type="Gene3D" id="1.10.357.140">
    <property type="entry name" value="UbiA prenyltransferase"/>
    <property type="match status" value="1"/>
</dbReference>
<dbReference type="EMBL" id="SMAB01000002">
    <property type="protein sequence ID" value="TCS84140.1"/>
    <property type="molecule type" value="Genomic_DNA"/>
</dbReference>
<keyword evidence="7 10" id="KW-1133">Transmembrane helix</keyword>